<evidence type="ECO:0000259" key="2">
    <source>
        <dbReference type="Pfam" id="PF06985"/>
    </source>
</evidence>
<dbReference type="InterPro" id="IPR027417">
    <property type="entry name" value="P-loop_NTPase"/>
</dbReference>
<dbReference type="PANTHER" id="PTHR46082">
    <property type="entry name" value="ATP/GTP-BINDING PROTEIN-RELATED"/>
    <property type="match status" value="1"/>
</dbReference>
<dbReference type="Gene3D" id="3.40.50.300">
    <property type="entry name" value="P-loop containing nucleotide triphosphate hydrolases"/>
    <property type="match status" value="1"/>
</dbReference>
<dbReference type="Pfam" id="PF13374">
    <property type="entry name" value="TPR_10"/>
    <property type="match status" value="1"/>
</dbReference>
<evidence type="ECO:0000259" key="1">
    <source>
        <dbReference type="Pfam" id="PF00931"/>
    </source>
</evidence>
<dbReference type="Pfam" id="PF06985">
    <property type="entry name" value="HET"/>
    <property type="match status" value="1"/>
</dbReference>
<name>A0A8E2JJN9_9PEZI</name>
<dbReference type="InterPro" id="IPR011990">
    <property type="entry name" value="TPR-like_helical_dom_sf"/>
</dbReference>
<dbReference type="SUPFAM" id="SSF52540">
    <property type="entry name" value="P-loop containing nucleoside triphosphate hydrolases"/>
    <property type="match status" value="1"/>
</dbReference>
<dbReference type="SUPFAM" id="SSF48452">
    <property type="entry name" value="TPR-like"/>
    <property type="match status" value="2"/>
</dbReference>
<evidence type="ECO:0000313" key="3">
    <source>
        <dbReference type="EMBL" id="OCK84872.1"/>
    </source>
</evidence>
<dbReference type="Gene3D" id="1.25.40.10">
    <property type="entry name" value="Tetratricopeptide repeat domain"/>
    <property type="match status" value="2"/>
</dbReference>
<dbReference type="InterPro" id="IPR002182">
    <property type="entry name" value="NB-ARC"/>
</dbReference>
<proteinExistence type="predicted"/>
<accession>A0A8E2JJN9</accession>
<feature type="domain" description="NB-ARC" evidence="1">
    <location>
        <begin position="283"/>
        <end position="439"/>
    </location>
</feature>
<dbReference type="InterPro" id="IPR010730">
    <property type="entry name" value="HET"/>
</dbReference>
<reference evidence="3 4" key="1">
    <citation type="journal article" date="2016" name="Nat. Commun.">
        <title>Ectomycorrhizal ecology is imprinted in the genome of the dominant symbiotic fungus Cenococcum geophilum.</title>
        <authorList>
            <consortium name="DOE Joint Genome Institute"/>
            <person name="Peter M."/>
            <person name="Kohler A."/>
            <person name="Ohm R.A."/>
            <person name="Kuo A."/>
            <person name="Krutzmann J."/>
            <person name="Morin E."/>
            <person name="Arend M."/>
            <person name="Barry K.W."/>
            <person name="Binder M."/>
            <person name="Choi C."/>
            <person name="Clum A."/>
            <person name="Copeland A."/>
            <person name="Grisel N."/>
            <person name="Haridas S."/>
            <person name="Kipfer T."/>
            <person name="LaButti K."/>
            <person name="Lindquist E."/>
            <person name="Lipzen A."/>
            <person name="Maire R."/>
            <person name="Meier B."/>
            <person name="Mihaltcheva S."/>
            <person name="Molinier V."/>
            <person name="Murat C."/>
            <person name="Poggeler S."/>
            <person name="Quandt C.A."/>
            <person name="Sperisen C."/>
            <person name="Tritt A."/>
            <person name="Tisserant E."/>
            <person name="Crous P.W."/>
            <person name="Henrissat B."/>
            <person name="Nehls U."/>
            <person name="Egli S."/>
            <person name="Spatafora J.W."/>
            <person name="Grigoriev I.V."/>
            <person name="Martin F.M."/>
        </authorList>
    </citation>
    <scope>NUCLEOTIDE SEQUENCE [LARGE SCALE GENOMIC DNA]</scope>
    <source>
        <strain evidence="3 4">CBS 459.81</strain>
    </source>
</reference>
<feature type="domain" description="Heterokaryon incompatibility" evidence="2">
    <location>
        <begin position="25"/>
        <end position="111"/>
    </location>
</feature>
<dbReference type="NCBIfam" id="NF040586">
    <property type="entry name" value="FxSxx_TPR"/>
    <property type="match status" value="1"/>
</dbReference>
<dbReference type="PANTHER" id="PTHR46082:SF6">
    <property type="entry name" value="AAA+ ATPASE DOMAIN-CONTAINING PROTEIN-RELATED"/>
    <property type="match status" value="1"/>
</dbReference>
<dbReference type="AlphaFoldDB" id="A0A8E2JJN9"/>
<protein>
    <submittedName>
        <fullName evidence="3">HET-domain-containing protein</fullName>
    </submittedName>
</protein>
<dbReference type="Pfam" id="PF13424">
    <property type="entry name" value="TPR_12"/>
    <property type="match status" value="2"/>
</dbReference>
<dbReference type="InterPro" id="IPR053137">
    <property type="entry name" value="NLR-like"/>
</dbReference>
<dbReference type="Pfam" id="PF00931">
    <property type="entry name" value="NB-ARC"/>
    <property type="match status" value="1"/>
</dbReference>
<dbReference type="EMBL" id="KV744828">
    <property type="protein sequence ID" value="OCK84872.1"/>
    <property type="molecule type" value="Genomic_DNA"/>
</dbReference>
<organism evidence="3 4">
    <name type="scientific">Lepidopterella palustris CBS 459.81</name>
    <dbReference type="NCBI Taxonomy" id="1314670"/>
    <lineage>
        <taxon>Eukaryota</taxon>
        <taxon>Fungi</taxon>
        <taxon>Dikarya</taxon>
        <taxon>Ascomycota</taxon>
        <taxon>Pezizomycotina</taxon>
        <taxon>Dothideomycetes</taxon>
        <taxon>Pleosporomycetidae</taxon>
        <taxon>Mytilinidiales</taxon>
        <taxon>Argynnaceae</taxon>
        <taxon>Lepidopterella</taxon>
    </lineage>
</organism>
<keyword evidence="4" id="KW-1185">Reference proteome</keyword>
<gene>
    <name evidence="3" type="ORF">K432DRAFT_287978</name>
</gene>
<dbReference type="Proteomes" id="UP000250266">
    <property type="component" value="Unassembled WGS sequence"/>
</dbReference>
<evidence type="ECO:0000313" key="4">
    <source>
        <dbReference type="Proteomes" id="UP000250266"/>
    </source>
</evidence>
<sequence>MRLLQFDDDRGFSLTEFAEDEIPRYAILSHTWGPDRDEVTYEDILNGTRSGKAGFDKLHFCTVQAKKDGLGYCWIDTCCINKTNAAELTESINSMFRWYQNAVKCYVFLADVSTPMREDDRDSQLRNSRWFTRGWTLQELIAPQCVEFFSQNGERLGDRKSLGKQIHQITGISIHALQGEPLSHFTIDERMSWAVNRMTKRPEDKVYSLLGIFDIHMEAIYGEGEHHASQRLQRELERYSENHQLSELFRKQLQLSAKQPKTPLVHPKWIVPFERNPRFVGRESELTRLEGMLFGKKRAPKLAITGLGGVGKTQLILELLYHVVDKQKHHLIIWISAVNMESLHQSYLDVARQLGIPGLENEKMDVKKLVQEYLSKDEAGQWLLVFDNADDVEMWMATPVSGQSTGQPRCLIDCVPRSKHGSVVFTTRDRKTAGKLAPHSVVELPEMSNAVSVKLLGNCLPDLDFAKQKQDAVSLVAKLTNLPLAIVQAAAYISENSITLAEYLSLLSQQEEEVVDLLSENFEDDGRYRDVNNPVATTWLISFGQIRRRDPLAADYLSFMACVEPEGIPQSLLPPGASRKKETDAIGTLNAYSFINKRPADQCLDLHRLVHLATRNWLRKEELLITWTHKAITRLGEVFPNHEHENRMVWRKYLAHAGYALESSLTREDDEDRNALLWRLGMCIYQDGRWDEAEKAFSHVMETRKRVLGAEHPSTLASMANLASTYRDKGRWDEAEELEVQVMETRKRVLEPEHPDMLANMANLASTFWNKGRWDEAEELFMQVMETTKRRVLGPEHPDTLTSMANLASTYRNKGRWDEAEELEVQVMETRKRVLGPEHPSTLTSMNNLAITWKAIGRQAEALKLMDECVQLNKQVVGVCHPHFLSSSTTLSAWRLGD</sequence>
<dbReference type="GO" id="GO:0043531">
    <property type="term" value="F:ADP binding"/>
    <property type="evidence" value="ECO:0007669"/>
    <property type="project" value="InterPro"/>
</dbReference>
<dbReference type="OrthoDB" id="674604at2759"/>